<reference evidence="4 5" key="1">
    <citation type="submission" date="2016-07" db="EMBL/GenBank/DDBJ databases">
        <title>Pervasive Adenine N6-methylation of Active Genes in Fungi.</title>
        <authorList>
            <consortium name="DOE Joint Genome Institute"/>
            <person name="Mondo S.J."/>
            <person name="Dannebaum R.O."/>
            <person name="Kuo R.C."/>
            <person name="Labutti K."/>
            <person name="Haridas S."/>
            <person name="Kuo A."/>
            <person name="Salamov A."/>
            <person name="Ahrendt S.R."/>
            <person name="Lipzen A."/>
            <person name="Sullivan W."/>
            <person name="Andreopoulos W.B."/>
            <person name="Clum A."/>
            <person name="Lindquist E."/>
            <person name="Daum C."/>
            <person name="Ramamoorthy G.K."/>
            <person name="Gryganskyi A."/>
            <person name="Culley D."/>
            <person name="Magnuson J.K."/>
            <person name="James T.Y."/>
            <person name="O'Malley M.A."/>
            <person name="Stajich J.E."/>
            <person name="Spatafora J.W."/>
            <person name="Visel A."/>
            <person name="Grigoriev I.V."/>
        </authorList>
    </citation>
    <scope>NUCLEOTIDE SEQUENCE [LARGE SCALE GENOMIC DNA]</scope>
    <source>
        <strain evidence="4 5">CBS 115471</strain>
    </source>
</reference>
<dbReference type="Gene3D" id="2.30.180.10">
    <property type="entry name" value="FAS1 domain"/>
    <property type="match status" value="2"/>
</dbReference>
<protein>
    <submittedName>
        <fullName evidence="4">FAS1 domain-containing protein</fullName>
    </submittedName>
</protein>
<dbReference type="Proteomes" id="UP000193144">
    <property type="component" value="Unassembled WGS sequence"/>
</dbReference>
<feature type="region of interest" description="Disordered" evidence="1">
    <location>
        <begin position="352"/>
        <end position="372"/>
    </location>
</feature>
<keyword evidence="5" id="KW-1185">Reference proteome</keyword>
<dbReference type="PROSITE" id="PS50213">
    <property type="entry name" value="FAS1"/>
    <property type="match status" value="2"/>
</dbReference>
<feature type="domain" description="FAS1" evidence="3">
    <location>
        <begin position="211"/>
        <end position="342"/>
    </location>
</feature>
<comment type="caution">
    <text evidence="4">The sequence shown here is derived from an EMBL/GenBank/DDBJ whole genome shotgun (WGS) entry which is preliminary data.</text>
</comment>
<dbReference type="InterPro" id="IPR036378">
    <property type="entry name" value="FAS1_dom_sf"/>
</dbReference>
<evidence type="ECO:0000313" key="5">
    <source>
        <dbReference type="Proteomes" id="UP000193144"/>
    </source>
</evidence>
<dbReference type="InterPro" id="IPR000782">
    <property type="entry name" value="FAS1_domain"/>
</dbReference>
<dbReference type="Pfam" id="PF02469">
    <property type="entry name" value="Fasciclin"/>
    <property type="match status" value="2"/>
</dbReference>
<dbReference type="OrthoDB" id="286301at2759"/>
<dbReference type="SUPFAM" id="SSF82153">
    <property type="entry name" value="FAS1 domain"/>
    <property type="match status" value="2"/>
</dbReference>
<accession>A0A1Y1ZM55</accession>
<sequence length="402" mass="41873">MFSYPLLLLSLASTITAKSLLEAISPYPELSNFTAFYSANSIFANALFGNESLYPITVLIPNNNAFAAYQAKTGKSLTDVSPETLLPLIQYHTLATSLSAENLTTDSNSGTGSTIPSLLNDPIYNNRTAGPSLVAKYGGSQRASGQVVFISPAGSSSASKRFVLSSRQDGGSTTSTIRSGLQSTVNLTLVDFSSSTWTGGHFHIIDNLLTPPDLCATTIRGAGLSSLDNALNRTKLWPALDGTANLTCLGPSNEAFKSAGSADSTLGEQELTNALLFHTLPQVAYSDFLEDGMVMKTLGNGTVRVKVEGKGASRQIWFNNAKVVDANVLTHNGLMHVLDSVMKPLEELNATASASPSSTSKPTATVSSSASGAAKSTGAAVRGVTYDGWGLAGVLGAVLAMV</sequence>
<feature type="signal peptide" evidence="2">
    <location>
        <begin position="1"/>
        <end position="17"/>
    </location>
</feature>
<feature type="domain" description="FAS1" evidence="3">
    <location>
        <begin position="17"/>
        <end position="209"/>
    </location>
</feature>
<evidence type="ECO:0000259" key="3">
    <source>
        <dbReference type="PROSITE" id="PS50213"/>
    </source>
</evidence>
<dbReference type="AlphaFoldDB" id="A0A1Y1ZM55"/>
<dbReference type="InterPro" id="IPR050904">
    <property type="entry name" value="Adhesion/Biosynth-related"/>
</dbReference>
<dbReference type="SMART" id="SM00554">
    <property type="entry name" value="FAS1"/>
    <property type="match status" value="2"/>
</dbReference>
<evidence type="ECO:0000313" key="4">
    <source>
        <dbReference type="EMBL" id="ORY11316.1"/>
    </source>
</evidence>
<dbReference type="PANTHER" id="PTHR10900">
    <property type="entry name" value="PERIOSTIN-RELATED"/>
    <property type="match status" value="1"/>
</dbReference>
<evidence type="ECO:0000256" key="1">
    <source>
        <dbReference type="SAM" id="MobiDB-lite"/>
    </source>
</evidence>
<proteinExistence type="predicted"/>
<name>A0A1Y1ZM55_9PLEO</name>
<dbReference type="EMBL" id="MCFA01000062">
    <property type="protein sequence ID" value="ORY11316.1"/>
    <property type="molecule type" value="Genomic_DNA"/>
</dbReference>
<gene>
    <name evidence="4" type="ORF">BCR34DRAFT_664465</name>
</gene>
<dbReference type="PANTHER" id="PTHR10900:SF77">
    <property type="entry name" value="FI19380P1"/>
    <property type="match status" value="1"/>
</dbReference>
<evidence type="ECO:0000256" key="2">
    <source>
        <dbReference type="SAM" id="SignalP"/>
    </source>
</evidence>
<dbReference type="STRING" id="1231657.A0A1Y1ZM55"/>
<keyword evidence="2" id="KW-0732">Signal</keyword>
<organism evidence="4 5">
    <name type="scientific">Clohesyomyces aquaticus</name>
    <dbReference type="NCBI Taxonomy" id="1231657"/>
    <lineage>
        <taxon>Eukaryota</taxon>
        <taxon>Fungi</taxon>
        <taxon>Dikarya</taxon>
        <taxon>Ascomycota</taxon>
        <taxon>Pezizomycotina</taxon>
        <taxon>Dothideomycetes</taxon>
        <taxon>Pleosporomycetidae</taxon>
        <taxon>Pleosporales</taxon>
        <taxon>Lindgomycetaceae</taxon>
        <taxon>Clohesyomyces</taxon>
    </lineage>
</organism>
<feature type="chain" id="PRO_5012327457" evidence="2">
    <location>
        <begin position="18"/>
        <end position="402"/>
    </location>
</feature>